<dbReference type="InterPro" id="IPR023333">
    <property type="entry name" value="Proteasome_suB-type"/>
</dbReference>
<dbReference type="InterPro" id="IPR016050">
    <property type="entry name" value="Proteasome_bsu_CS"/>
</dbReference>
<keyword evidence="3 5" id="KW-0539">Nucleus</keyword>
<dbReference type="Pfam" id="PF00227">
    <property type="entry name" value="Proteasome"/>
    <property type="match status" value="1"/>
</dbReference>
<dbReference type="PROSITE" id="PS51476">
    <property type="entry name" value="PROTEASOME_BETA_2"/>
    <property type="match status" value="1"/>
</dbReference>
<keyword evidence="8" id="KW-1185">Reference proteome</keyword>
<dbReference type="SUPFAM" id="SSF56235">
    <property type="entry name" value="N-terminal nucleophile aminohydrolases (Ntn hydrolases)"/>
    <property type="match status" value="1"/>
</dbReference>
<comment type="caution">
    <text evidence="7">The sequence shown here is derived from an EMBL/GenBank/DDBJ whole genome shotgun (WGS) entry which is preliminary data.</text>
</comment>
<dbReference type="GO" id="GO:0019774">
    <property type="term" value="C:proteasome core complex, beta-subunit complex"/>
    <property type="evidence" value="ECO:0007669"/>
    <property type="project" value="UniProtKB-ARBA"/>
</dbReference>
<evidence type="ECO:0000256" key="2">
    <source>
        <dbReference type="ARBA" id="ARBA00022942"/>
    </source>
</evidence>
<sequence length="294" mass="32855">MLCLGIWANNFPSWPAYIDDIFFFAWLLELEGRSKADEQPTFNTNERNITNVFSHSKPSRPKPEPQSKCEIPAPRLSARRRCSELIWSAIDREVLLGITGKDFTIIAASKAAMRGATVLKTADDKTRSLNKHTLIAYSGESGDTVQFADYIQANSQLYSMRNETDLSPSGLANFVRGELASSLRSRKPYNVNLLLGGVDPITQKPALYWLDYLASLAPLPYAAHGYAQYYCLSILDKHHHPDITLGQGIKILNLCTDELKRRLPIDFKGMTVKAVTKDGIVDIEFDDDKVVKAA</sequence>
<reference evidence="7" key="1">
    <citation type="submission" date="2016-11" db="EMBL/GenBank/DDBJ databases">
        <title>The genome sequence of Colletotrichum cuscutae.</title>
        <authorList>
            <person name="Baroncelli R."/>
        </authorList>
    </citation>
    <scope>NUCLEOTIDE SEQUENCE</scope>
    <source>
        <strain evidence="7">IMI 304802</strain>
    </source>
</reference>
<feature type="compositionally biased region" description="Polar residues" evidence="6">
    <location>
        <begin position="40"/>
        <end position="56"/>
    </location>
</feature>
<comment type="subunit">
    <text evidence="4">The 26S proteasome consists of a 20S proteasome core and two 19S regulatory subunits. The 20S proteasome core is composed of 28 subunits that are arranged in four stacked rings, resulting in a barrel-shaped structure. The two end rings are each formed by seven alpha subunits, and the two central rings are each formed by seven beta subunits. The catalytic chamber with the active sites is on the inside of the barrel.</text>
</comment>
<dbReference type="FunFam" id="3.60.20.10:FF:000008">
    <property type="entry name" value="Proteasome subunit beta type-4"/>
    <property type="match status" value="1"/>
</dbReference>
<dbReference type="AlphaFoldDB" id="A0AAI9VCT8"/>
<protein>
    <recommendedName>
        <fullName evidence="5">Proteasome subunit beta</fullName>
    </recommendedName>
</protein>
<dbReference type="GO" id="GO:0005737">
    <property type="term" value="C:cytoplasm"/>
    <property type="evidence" value="ECO:0007669"/>
    <property type="project" value="UniProtKB-SubCell"/>
</dbReference>
<keyword evidence="1 5" id="KW-0963">Cytoplasm</keyword>
<organism evidence="7 8">
    <name type="scientific">Colletotrichum cuscutae</name>
    <dbReference type="NCBI Taxonomy" id="1209917"/>
    <lineage>
        <taxon>Eukaryota</taxon>
        <taxon>Fungi</taxon>
        <taxon>Dikarya</taxon>
        <taxon>Ascomycota</taxon>
        <taxon>Pezizomycotina</taxon>
        <taxon>Sordariomycetes</taxon>
        <taxon>Hypocreomycetidae</taxon>
        <taxon>Glomerellales</taxon>
        <taxon>Glomerellaceae</taxon>
        <taxon>Colletotrichum</taxon>
        <taxon>Colletotrichum acutatum species complex</taxon>
    </lineage>
</organism>
<comment type="subunit">
    <text evidence="5">Component of the proteasome complex.</text>
</comment>
<dbReference type="GO" id="GO:0005634">
    <property type="term" value="C:nucleus"/>
    <property type="evidence" value="ECO:0007669"/>
    <property type="project" value="UniProtKB-SubCell"/>
</dbReference>
<dbReference type="CDD" id="cd03758">
    <property type="entry name" value="proteasome_beta_type_2"/>
    <property type="match status" value="1"/>
</dbReference>
<evidence type="ECO:0000256" key="5">
    <source>
        <dbReference type="RuleBase" id="RU004203"/>
    </source>
</evidence>
<dbReference type="GO" id="GO:0010498">
    <property type="term" value="P:proteasomal protein catabolic process"/>
    <property type="evidence" value="ECO:0007669"/>
    <property type="project" value="InterPro"/>
</dbReference>
<feature type="region of interest" description="Disordered" evidence="6">
    <location>
        <begin position="37"/>
        <end position="69"/>
    </location>
</feature>
<dbReference type="PANTHER" id="PTHR11599">
    <property type="entry name" value="PROTEASOME SUBUNIT ALPHA/BETA"/>
    <property type="match status" value="1"/>
</dbReference>
<evidence type="ECO:0000256" key="6">
    <source>
        <dbReference type="SAM" id="MobiDB-lite"/>
    </source>
</evidence>
<evidence type="ECO:0000313" key="7">
    <source>
        <dbReference type="EMBL" id="KAK1482700.1"/>
    </source>
</evidence>
<comment type="subcellular location">
    <subcellularLocation>
        <location evidence="5">Cytoplasm</location>
    </subcellularLocation>
    <subcellularLocation>
        <location evidence="5">Nucleus</location>
    </subcellularLocation>
</comment>
<dbReference type="EMBL" id="MPDP01000090">
    <property type="protein sequence ID" value="KAK1482700.1"/>
    <property type="molecule type" value="Genomic_DNA"/>
</dbReference>
<keyword evidence="2 5" id="KW-0647">Proteasome</keyword>
<dbReference type="InterPro" id="IPR029055">
    <property type="entry name" value="Ntn_hydrolases_N"/>
</dbReference>
<dbReference type="InterPro" id="IPR050115">
    <property type="entry name" value="Proteasome_alpha"/>
</dbReference>
<name>A0AAI9VCT8_9PEZI</name>
<comment type="function">
    <text evidence="5">Component of the proteasome, a multicatalytic proteinase complex which is characterized by its ability to cleave peptides with Arg, Phe, Tyr, Leu, and Glu adjacent to the leaving group at neutral or slightly basic pH. The proteasome has an ATP-dependent proteolytic activity.</text>
</comment>
<accession>A0AAI9VCT8</accession>
<dbReference type="InterPro" id="IPR001353">
    <property type="entry name" value="Proteasome_sua/b"/>
</dbReference>
<evidence type="ECO:0000256" key="1">
    <source>
        <dbReference type="ARBA" id="ARBA00022490"/>
    </source>
</evidence>
<evidence type="ECO:0000256" key="3">
    <source>
        <dbReference type="ARBA" id="ARBA00023242"/>
    </source>
</evidence>
<dbReference type="Proteomes" id="UP001239213">
    <property type="component" value="Unassembled WGS sequence"/>
</dbReference>
<dbReference type="InterPro" id="IPR035206">
    <property type="entry name" value="Proteasome_beta2"/>
</dbReference>
<proteinExistence type="inferred from homology"/>
<comment type="similarity">
    <text evidence="5">Belongs to the peptidase T1B family.</text>
</comment>
<evidence type="ECO:0000256" key="4">
    <source>
        <dbReference type="ARBA" id="ARBA00026071"/>
    </source>
</evidence>
<evidence type="ECO:0000313" key="8">
    <source>
        <dbReference type="Proteomes" id="UP001239213"/>
    </source>
</evidence>
<gene>
    <name evidence="7" type="ORF">CCUS01_04314</name>
</gene>
<dbReference type="PROSITE" id="PS00854">
    <property type="entry name" value="PROTEASOME_BETA_1"/>
    <property type="match status" value="1"/>
</dbReference>
<dbReference type="Gene3D" id="3.60.20.10">
    <property type="entry name" value="Glutamine Phosphoribosylpyrophosphate, subunit 1, domain 1"/>
    <property type="match status" value="1"/>
</dbReference>